<evidence type="ECO:0000256" key="1">
    <source>
        <dbReference type="SAM" id="MobiDB-lite"/>
    </source>
</evidence>
<dbReference type="AlphaFoldDB" id="A0AB73H3Q3"/>
<gene>
    <name evidence="2" type="ORF">FHR65_003901</name>
</gene>
<dbReference type="Proteomes" id="UP000528595">
    <property type="component" value="Unassembled WGS sequence"/>
</dbReference>
<sequence length="467" mass="49503">MHAQKKEGTNALNFLRQSHEALLVNVDDLAVRSRALTGALLPAVEWLVENDVFSDYFCDDELIAALDALFSPSRLTKLVQGDVLPRQINVELHQELSKVDGYYTFLALSSQGAAGGDDLAAQAFVRALKHIEQRAGGALIESHEQDLREVGQFSEMDGALVDLMTLAETDGAFEQRVQTAPSRLDRLAAGLHRGIARLRSFRVLRPAFAVVSWSARQVVEIRGEIRRAVRPPVRVRLMEGNALGLQVSDSYGGGFVVVPMPAAGSADVLAVESGRHGFSHTVSIYRQSNRQMQVLRERAWSIDLADASTAKHVMDGIVSAYTRGRSGGKTGRRLAFATAAVIAVVATVGFFRTGQPSAPVAEAQAASPDPALNGLAAASFDPAGGLPPELMAQIMAGAQQAAGGVGAPEAGQGLSDAISAQSSDAFQSQMHAEGPPQVPVEDPSMVSFGLGRTIAGCDPSLKFTVAE</sequence>
<dbReference type="RefSeq" id="WP_184578707.1">
    <property type="nucleotide sequence ID" value="NZ_JACIIQ010000022.1"/>
</dbReference>
<comment type="caution">
    <text evidence="2">The sequence shown here is derived from an EMBL/GenBank/DDBJ whole genome shotgun (WGS) entry which is preliminary data.</text>
</comment>
<reference evidence="2" key="1">
    <citation type="submission" date="2020-08" db="EMBL/GenBank/DDBJ databases">
        <title>Studying the diversity of plant-associated saprophytic bacteria and their role in host health and plant-pathogen interactions.</title>
        <authorList>
            <person name="Potnis N."/>
        </authorList>
    </citation>
    <scope>NUCLEOTIDE SEQUENCE</scope>
    <source>
        <strain evidence="2">F21</strain>
    </source>
</reference>
<feature type="region of interest" description="Disordered" evidence="1">
    <location>
        <begin position="403"/>
        <end position="445"/>
    </location>
</feature>
<protein>
    <submittedName>
        <fullName evidence="2">Uncharacterized protein</fullName>
    </submittedName>
</protein>
<organism evidence="2">
    <name type="scientific">Xanthomonas arboricola</name>
    <dbReference type="NCBI Taxonomy" id="56448"/>
    <lineage>
        <taxon>Bacteria</taxon>
        <taxon>Pseudomonadati</taxon>
        <taxon>Pseudomonadota</taxon>
        <taxon>Gammaproteobacteria</taxon>
        <taxon>Lysobacterales</taxon>
        <taxon>Lysobacteraceae</taxon>
        <taxon>Xanthomonas</taxon>
    </lineage>
</organism>
<feature type="compositionally biased region" description="Low complexity" evidence="1">
    <location>
        <begin position="403"/>
        <end position="413"/>
    </location>
</feature>
<proteinExistence type="predicted"/>
<name>A0AB73H3Q3_9XANT</name>
<evidence type="ECO:0000313" key="2">
    <source>
        <dbReference type="EMBL" id="MBB5672303.1"/>
    </source>
</evidence>
<accession>A0AB73H3Q3</accession>
<dbReference type="EMBL" id="JACIIQ010000022">
    <property type="protein sequence ID" value="MBB5672303.1"/>
    <property type="molecule type" value="Genomic_DNA"/>
</dbReference>
<feature type="compositionally biased region" description="Polar residues" evidence="1">
    <location>
        <begin position="418"/>
        <end position="430"/>
    </location>
</feature>